<organism evidence="1">
    <name type="scientific">Siphoviridae sp. ctTIi48</name>
    <dbReference type="NCBI Taxonomy" id="2827875"/>
    <lineage>
        <taxon>Viruses</taxon>
        <taxon>Duplodnaviria</taxon>
        <taxon>Heunggongvirae</taxon>
        <taxon>Uroviricota</taxon>
        <taxon>Caudoviricetes</taxon>
    </lineage>
</organism>
<accession>A0A8S5TM84</accession>
<protein>
    <submittedName>
        <fullName evidence="1">Uncharacterized protein</fullName>
    </submittedName>
</protein>
<reference evidence="1" key="1">
    <citation type="journal article" date="2021" name="Proc. Natl. Acad. Sci. U.S.A.">
        <title>A Catalog of Tens of Thousands of Viruses from Human Metagenomes Reveals Hidden Associations with Chronic Diseases.</title>
        <authorList>
            <person name="Tisza M.J."/>
            <person name="Buck C.B."/>
        </authorList>
    </citation>
    <scope>NUCLEOTIDE SEQUENCE</scope>
    <source>
        <strain evidence="1">CtTIi48</strain>
    </source>
</reference>
<name>A0A8S5TM84_9CAUD</name>
<proteinExistence type="predicted"/>
<evidence type="ECO:0000313" key="1">
    <source>
        <dbReference type="EMBL" id="DAF64119.1"/>
    </source>
</evidence>
<dbReference type="EMBL" id="BK032851">
    <property type="protein sequence ID" value="DAF64119.1"/>
    <property type="molecule type" value="Genomic_DNA"/>
</dbReference>
<sequence length="170" mass="19584">MTVADIFAKINAHMIEGIMFHSQMAEYFAFLNLGEYEKLHKLHACHEFTTHSEWVSDYVCDYNKLLPEYSIDNISIIPDSWRNHVKQDVDTATKQRAVKDGFEKWRNWEKQTKELYEKSYSELITIGEISAANSVCNLIYEVAGELRTAERNLLDLAAVDYDIGAIIAAQ</sequence>